<feature type="region of interest" description="Disordered" evidence="12">
    <location>
        <begin position="443"/>
        <end position="466"/>
    </location>
</feature>
<evidence type="ECO:0000313" key="14">
    <source>
        <dbReference type="EMBL" id="SLN25426.1"/>
    </source>
</evidence>
<comment type="pathway">
    <text evidence="11">Sulfur metabolism; glutathione metabolism.</text>
</comment>
<keyword evidence="4 11" id="KW-0808">Transferase</keyword>
<sequence length="579" mass="60498">MPDRTRSRPYRNPGLFAPLLMLLALLAGGLAPDAHAKPPAHAGKYMIAAANPLATEAGLEMLRAGGSAVDAAIAAQLVLTLVEPQSSGIGGGAFMLHFRQSDRAVAAYDGRETAPAAVAPTLFLQADGEPMKFYEAVVGGRSVGAPGVLRMLELAHRAHGKLAWARLFEPAIALARDGFEISERLHYLLSIDRFLPLQPAAGAYFYEPDGTAKAVGTLLRNPALADTLRQIAEGGADAFYTGPIAADIVDAVRNAASNPGALSVADLAGYVAKERSALCRPYRDWRVCGMPPPTSGGVAVLQILGLLERFPLSTMAPLSPEAAHLFARASHLAFADRGAYLGDPDFVSVPVAGLLDRGYLAARADLIDPERAGEPAAAGDPPGRAGQVVPGHDLALPSTSHLAVVDGDGNAVSMTTSVENVFGSRHMVRGFILNNQLTDFSFRPDGPDGPVANRVEPGKRPRSSMSPTLVLDRDGNLMLAVGSPGGSRIIGFVAQTLLAVLDWELDIQAAIELPHYVTRTGAIDLEADTDAAALGPSLEAIGHKVDIRSLTSGLHGIQVTKDGLLGGADPRREGVALGD</sequence>
<dbReference type="PRINTS" id="PR01210">
    <property type="entry name" value="GGTRANSPTASE"/>
</dbReference>
<reference evidence="14 15" key="1">
    <citation type="submission" date="2017-03" db="EMBL/GenBank/DDBJ databases">
        <authorList>
            <person name="Afonso C.L."/>
            <person name="Miller P.J."/>
            <person name="Scott M.A."/>
            <person name="Spackman E."/>
            <person name="Goraichik I."/>
            <person name="Dimitrov K.M."/>
            <person name="Suarez D.L."/>
            <person name="Swayne D.E."/>
        </authorList>
    </citation>
    <scope>NUCLEOTIDE SEQUENCE [LARGE SCALE GENOMIC DNA]</scope>
    <source>
        <strain evidence="14 15">CECT 7691</strain>
    </source>
</reference>
<evidence type="ECO:0000256" key="4">
    <source>
        <dbReference type="ARBA" id="ARBA00022679"/>
    </source>
</evidence>
<dbReference type="UniPathway" id="UPA00204"/>
<evidence type="ECO:0000256" key="2">
    <source>
        <dbReference type="ARBA" id="ARBA00001089"/>
    </source>
</evidence>
<keyword evidence="11" id="KW-0317">Glutathione biosynthesis</keyword>
<feature type="binding site" evidence="10">
    <location>
        <begin position="463"/>
        <end position="464"/>
    </location>
    <ligand>
        <name>L-glutamate</name>
        <dbReference type="ChEBI" id="CHEBI:29985"/>
    </ligand>
</feature>
<dbReference type="PANTHER" id="PTHR43199:SF1">
    <property type="entry name" value="GLUTATHIONE HYDROLASE PROENZYME"/>
    <property type="match status" value="1"/>
</dbReference>
<keyword evidence="13" id="KW-0732">Signal</keyword>
<keyword evidence="5 11" id="KW-0378">Hydrolase</keyword>
<feature type="binding site" evidence="10">
    <location>
        <position position="111"/>
    </location>
    <ligand>
        <name>L-glutamate</name>
        <dbReference type="ChEBI" id="CHEBI:29985"/>
    </ligand>
</feature>
<dbReference type="AlphaFoldDB" id="A0A1Y5RYC3"/>
<dbReference type="EC" id="2.3.2.2" evidence="11"/>
<evidence type="ECO:0000256" key="12">
    <source>
        <dbReference type="SAM" id="MobiDB-lite"/>
    </source>
</evidence>
<dbReference type="NCBIfam" id="TIGR00066">
    <property type="entry name" value="g_glut_trans"/>
    <property type="match status" value="1"/>
</dbReference>
<comment type="catalytic activity">
    <reaction evidence="2 11">
        <text>glutathione + H2O = L-cysteinylglycine + L-glutamate</text>
        <dbReference type="Rhea" id="RHEA:28807"/>
        <dbReference type="ChEBI" id="CHEBI:15377"/>
        <dbReference type="ChEBI" id="CHEBI:29985"/>
        <dbReference type="ChEBI" id="CHEBI:57925"/>
        <dbReference type="ChEBI" id="CHEBI:61694"/>
        <dbReference type="EC" id="3.4.19.13"/>
    </reaction>
</comment>
<dbReference type="EC" id="3.4.19.13" evidence="11"/>
<dbReference type="InterPro" id="IPR043137">
    <property type="entry name" value="GGT_ssub_C"/>
</dbReference>
<dbReference type="SUPFAM" id="SSF56235">
    <property type="entry name" value="N-terminal nucleophile aminohydrolases (Ntn hydrolases)"/>
    <property type="match status" value="1"/>
</dbReference>
<keyword evidence="7 11" id="KW-0012">Acyltransferase</keyword>
<dbReference type="Pfam" id="PF01019">
    <property type="entry name" value="G_glu_transpept"/>
    <property type="match status" value="1"/>
</dbReference>
<keyword evidence="6 11" id="KW-0865">Zymogen</keyword>
<evidence type="ECO:0000256" key="8">
    <source>
        <dbReference type="ARBA" id="ARBA00047417"/>
    </source>
</evidence>
<comment type="PTM">
    <text evidence="11">Cleaved by autocatalysis into a large and a small subunit.</text>
</comment>
<dbReference type="Gene3D" id="3.60.20.40">
    <property type="match status" value="1"/>
</dbReference>
<comment type="catalytic activity">
    <reaction evidence="1 11">
        <text>an S-substituted glutathione + H2O = an S-substituted L-cysteinylglycine + L-glutamate</text>
        <dbReference type="Rhea" id="RHEA:59468"/>
        <dbReference type="ChEBI" id="CHEBI:15377"/>
        <dbReference type="ChEBI" id="CHEBI:29985"/>
        <dbReference type="ChEBI" id="CHEBI:90779"/>
        <dbReference type="ChEBI" id="CHEBI:143103"/>
        <dbReference type="EC" id="3.4.19.13"/>
    </reaction>
</comment>
<evidence type="ECO:0000256" key="9">
    <source>
        <dbReference type="PIRSR" id="PIRSR600101-1"/>
    </source>
</evidence>
<keyword evidence="15" id="KW-1185">Reference proteome</keyword>
<feature type="signal peptide" evidence="13">
    <location>
        <begin position="1"/>
        <end position="36"/>
    </location>
</feature>
<name>A0A1Y5RYC3_9PROT</name>
<proteinExistence type="inferred from homology"/>
<evidence type="ECO:0000256" key="11">
    <source>
        <dbReference type="RuleBase" id="RU368036"/>
    </source>
</evidence>
<evidence type="ECO:0000256" key="10">
    <source>
        <dbReference type="PIRSR" id="PIRSR600101-2"/>
    </source>
</evidence>
<evidence type="ECO:0000256" key="3">
    <source>
        <dbReference type="ARBA" id="ARBA00009381"/>
    </source>
</evidence>
<evidence type="ECO:0000256" key="5">
    <source>
        <dbReference type="ARBA" id="ARBA00022801"/>
    </source>
</evidence>
<feature type="active site" description="Nucleophile" evidence="9">
    <location>
        <position position="399"/>
    </location>
</feature>
<comment type="subunit">
    <text evidence="11">This enzyme consists of two polypeptide chains, which are synthesized in precursor form from a single polypeptide.</text>
</comment>
<dbReference type="InterPro" id="IPR043138">
    <property type="entry name" value="GGT_lsub"/>
</dbReference>
<dbReference type="GO" id="GO:0103068">
    <property type="term" value="F:leukotriene C4 gamma-glutamyl transferase activity"/>
    <property type="evidence" value="ECO:0007669"/>
    <property type="project" value="UniProtKB-EC"/>
</dbReference>
<feature type="binding site" evidence="10">
    <location>
        <position position="486"/>
    </location>
    <ligand>
        <name>L-glutamate</name>
        <dbReference type="ChEBI" id="CHEBI:29985"/>
    </ligand>
</feature>
<dbReference type="PANTHER" id="PTHR43199">
    <property type="entry name" value="GLUTATHIONE HYDROLASE"/>
    <property type="match status" value="1"/>
</dbReference>
<dbReference type="GO" id="GO:0006750">
    <property type="term" value="P:glutathione biosynthetic process"/>
    <property type="evidence" value="ECO:0007669"/>
    <property type="project" value="UniProtKB-KW"/>
</dbReference>
<accession>A0A1Y5RYC3</accession>
<evidence type="ECO:0000256" key="6">
    <source>
        <dbReference type="ARBA" id="ARBA00023145"/>
    </source>
</evidence>
<dbReference type="GO" id="GO:0006751">
    <property type="term" value="P:glutathione catabolic process"/>
    <property type="evidence" value="ECO:0007669"/>
    <property type="project" value="UniProtKB-UniRule"/>
</dbReference>
<dbReference type="InterPro" id="IPR051792">
    <property type="entry name" value="GGT_bact"/>
</dbReference>
<dbReference type="InParanoid" id="A0A1Y5RYC3"/>
<dbReference type="FunCoup" id="A0A1Y5RYC3">
    <property type="interactions" value="272"/>
</dbReference>
<dbReference type="InterPro" id="IPR000101">
    <property type="entry name" value="GGT_peptidase"/>
</dbReference>
<dbReference type="Proteomes" id="UP000193200">
    <property type="component" value="Unassembled WGS sequence"/>
</dbReference>
<dbReference type="InterPro" id="IPR029055">
    <property type="entry name" value="Ntn_hydrolases_N"/>
</dbReference>
<dbReference type="EMBL" id="FWFR01000001">
    <property type="protein sequence ID" value="SLN25426.1"/>
    <property type="molecule type" value="Genomic_DNA"/>
</dbReference>
<feature type="binding site" evidence="10">
    <location>
        <position position="439"/>
    </location>
    <ligand>
        <name>L-glutamate</name>
        <dbReference type="ChEBI" id="CHEBI:29985"/>
    </ligand>
</feature>
<evidence type="ECO:0000256" key="13">
    <source>
        <dbReference type="SAM" id="SignalP"/>
    </source>
</evidence>
<comment type="catalytic activity">
    <reaction evidence="8 11">
        <text>an N-terminal (5-L-glutamyl)-[peptide] + an alpha-amino acid = 5-L-glutamyl amino acid + an N-terminal L-alpha-aminoacyl-[peptide]</text>
        <dbReference type="Rhea" id="RHEA:23904"/>
        <dbReference type="Rhea" id="RHEA-COMP:9780"/>
        <dbReference type="Rhea" id="RHEA-COMP:9795"/>
        <dbReference type="ChEBI" id="CHEBI:77644"/>
        <dbReference type="ChEBI" id="CHEBI:78597"/>
        <dbReference type="ChEBI" id="CHEBI:78599"/>
        <dbReference type="ChEBI" id="CHEBI:78608"/>
        <dbReference type="EC" id="2.3.2.2"/>
    </reaction>
</comment>
<evidence type="ECO:0000313" key="15">
    <source>
        <dbReference type="Proteomes" id="UP000193200"/>
    </source>
</evidence>
<comment type="similarity">
    <text evidence="3 11">Belongs to the gamma-glutamyltransferase family.</text>
</comment>
<protein>
    <recommendedName>
        <fullName evidence="11">Glutathione hydrolase proenzyme</fullName>
        <ecNumber evidence="11">2.3.2.2</ecNumber>
        <ecNumber evidence="11">3.4.19.13</ecNumber>
    </recommendedName>
    <component>
        <recommendedName>
            <fullName evidence="11">Glutathione hydrolase large chain</fullName>
        </recommendedName>
    </component>
    <component>
        <recommendedName>
            <fullName evidence="11">Glutathione hydrolase small chain</fullName>
        </recommendedName>
    </component>
</protein>
<dbReference type="Gene3D" id="1.10.246.130">
    <property type="match status" value="1"/>
</dbReference>
<gene>
    <name evidence="14" type="primary">ggt_1</name>
    <name evidence="14" type="ORF">OCH7691_00744</name>
</gene>
<feature type="chain" id="PRO_5011966553" description="Glutathione hydrolase proenzyme" evidence="13">
    <location>
        <begin position="37"/>
        <end position="579"/>
    </location>
</feature>
<organism evidence="14 15">
    <name type="scientific">Oceanibacterium hippocampi</name>
    <dbReference type="NCBI Taxonomy" id="745714"/>
    <lineage>
        <taxon>Bacteria</taxon>
        <taxon>Pseudomonadati</taxon>
        <taxon>Pseudomonadota</taxon>
        <taxon>Alphaproteobacteria</taxon>
        <taxon>Sneathiellales</taxon>
        <taxon>Sneathiellaceae</taxon>
        <taxon>Oceanibacterium</taxon>
    </lineage>
</organism>
<evidence type="ECO:0000256" key="1">
    <source>
        <dbReference type="ARBA" id="ARBA00001049"/>
    </source>
</evidence>
<evidence type="ECO:0000256" key="7">
    <source>
        <dbReference type="ARBA" id="ARBA00023315"/>
    </source>
</evidence>
<dbReference type="GO" id="GO:0036374">
    <property type="term" value="F:glutathione hydrolase activity"/>
    <property type="evidence" value="ECO:0007669"/>
    <property type="project" value="UniProtKB-UniRule"/>
</dbReference>